<dbReference type="InterPro" id="IPR051808">
    <property type="entry name" value="Type_IV_pilus_biogenesis"/>
</dbReference>
<organism evidence="12 13">
    <name type="scientific">Thiocapsa rosea</name>
    <dbReference type="NCBI Taxonomy" id="69360"/>
    <lineage>
        <taxon>Bacteria</taxon>
        <taxon>Pseudomonadati</taxon>
        <taxon>Pseudomonadota</taxon>
        <taxon>Gammaproteobacteria</taxon>
        <taxon>Chromatiales</taxon>
        <taxon>Chromatiaceae</taxon>
        <taxon>Thiocapsa</taxon>
    </lineage>
</organism>
<dbReference type="Pfam" id="PF00263">
    <property type="entry name" value="Secretin"/>
    <property type="match status" value="1"/>
</dbReference>
<keyword evidence="6" id="KW-0472">Membrane</keyword>
<evidence type="ECO:0000256" key="2">
    <source>
        <dbReference type="ARBA" id="ARBA00006304"/>
    </source>
</evidence>
<dbReference type="InterPro" id="IPR004846">
    <property type="entry name" value="T2SS/T3SS_dom"/>
</dbReference>
<feature type="chain" id="PRO_5019754361" evidence="10">
    <location>
        <begin position="38"/>
        <end position="770"/>
    </location>
</feature>
<dbReference type="OrthoDB" id="9775455at2"/>
<feature type="region of interest" description="Disordered" evidence="9">
    <location>
        <begin position="424"/>
        <end position="460"/>
    </location>
</feature>
<dbReference type="PRINTS" id="PR00811">
    <property type="entry name" value="BCTERIALGSPD"/>
</dbReference>
<evidence type="ECO:0000313" key="13">
    <source>
        <dbReference type="Proteomes" id="UP000274556"/>
    </source>
</evidence>
<dbReference type="InterPro" id="IPR021731">
    <property type="entry name" value="AMIN_dom"/>
</dbReference>
<dbReference type="GO" id="GO:0009279">
    <property type="term" value="C:cell outer membrane"/>
    <property type="evidence" value="ECO:0007669"/>
    <property type="project" value="UniProtKB-SubCell"/>
</dbReference>
<comment type="similarity">
    <text evidence="2">Belongs to the bacterial secretin family. PilQ subfamily.</text>
</comment>
<evidence type="ECO:0000313" key="12">
    <source>
        <dbReference type="EMBL" id="RKT44068.1"/>
    </source>
</evidence>
<evidence type="ECO:0000256" key="3">
    <source>
        <dbReference type="ARBA" id="ARBA00022448"/>
    </source>
</evidence>
<dbReference type="InterPro" id="IPR011662">
    <property type="entry name" value="Secretin/TonB_short_N"/>
</dbReference>
<evidence type="ECO:0000259" key="11">
    <source>
        <dbReference type="SMART" id="SM00965"/>
    </source>
</evidence>
<evidence type="ECO:0000256" key="6">
    <source>
        <dbReference type="ARBA" id="ARBA00023136"/>
    </source>
</evidence>
<evidence type="ECO:0000256" key="5">
    <source>
        <dbReference type="ARBA" id="ARBA00022927"/>
    </source>
</evidence>
<dbReference type="SMART" id="SM00965">
    <property type="entry name" value="STN"/>
    <property type="match status" value="1"/>
</dbReference>
<accession>A0A495V8F9</accession>
<evidence type="ECO:0000256" key="8">
    <source>
        <dbReference type="RuleBase" id="RU004004"/>
    </source>
</evidence>
<feature type="signal peptide" evidence="10">
    <location>
        <begin position="1"/>
        <end position="37"/>
    </location>
</feature>
<feature type="compositionally biased region" description="Basic and acidic residues" evidence="9">
    <location>
        <begin position="135"/>
        <end position="145"/>
    </location>
</feature>
<gene>
    <name evidence="12" type="ORF">BDD21_1440</name>
</gene>
<dbReference type="InterPro" id="IPR013355">
    <property type="entry name" value="Pilus_4_PilQ"/>
</dbReference>
<dbReference type="PANTHER" id="PTHR30604:SF1">
    <property type="entry name" value="DNA UTILIZATION PROTEIN HOFQ"/>
    <property type="match status" value="1"/>
</dbReference>
<sequence>MNSPFRPSQHGPRGILRRALRYAALLGLSLGAANVAAVDLTDVQFAAQPGNRVEIQLLFSGPVSAPQTFDTVSPARIALDFEGVANRLERRAVPIGVGPVHSLVAVEASDRTRIVINLNDSVPYRVTTEGNRVRVDIDARSEPEAARPASPAPAAARTQARAPASAPWDRPASDGGAAPGPSVRDIDFRRGPEGEGRVLIKLPSATSRVTVREQGSRVFVDIIDASLPQRLFRRLDVVDFATPVVAVESRPKGRNVEVNVQTGSDFEYMAYQTDDLFTLELRPLTSAEKERLAREKVVYDGERLSLNFQDIEVRAVLQLLADFTDLNLVASDSVGGNITLRLKNVPWDQALDIILKTKNLTKRQEGNVIMVGPFDEIVGHEERSLTADQRLEELAPIRSEFIPVKFAKAAEIAAFIRGASSLQSSVSSQGGSSPIGRDTRQLDRTVSESTKDSILTPGRGSVTFDQRTNTLLVMDTAARLDQIRAVVERLDIPVRQVMIESRVVIANNDFTRDLGVRFGLATSMGALYNNEMLIGGGLPGNLVGRGNYNAGPFGLDTAGEPNNAIILDPVATDTPSLLVNLPATDPAGAVNFLIGKVGSYLLQLELSAMQREGRGEVISSPRVITSDQKEARIEVGKKIPYSTVSQDGTNVEFENATLSLTVTPAITPDDRIIMDLIVTKDEPDFSRVVDGTPTINTREIETRVLVDNGETVVLGGVYERTKIFAKEQVPWIGDVPVLGRLFKREAREDNNSELLIFVTPKILKGDLVGN</sequence>
<feature type="region of interest" description="Disordered" evidence="9">
    <location>
        <begin position="135"/>
        <end position="190"/>
    </location>
</feature>
<dbReference type="Pfam" id="PF03958">
    <property type="entry name" value="Secretin_N"/>
    <property type="match status" value="1"/>
</dbReference>
<dbReference type="RefSeq" id="WP_120796564.1">
    <property type="nucleotide sequence ID" value="NZ_RBXL01000001.1"/>
</dbReference>
<reference evidence="12 13" key="1">
    <citation type="submission" date="2018-10" db="EMBL/GenBank/DDBJ databases">
        <title>Genomic Encyclopedia of Archaeal and Bacterial Type Strains, Phase II (KMG-II): from individual species to whole genera.</title>
        <authorList>
            <person name="Goeker M."/>
        </authorList>
    </citation>
    <scope>NUCLEOTIDE SEQUENCE [LARGE SCALE GENOMIC DNA]</scope>
    <source>
        <strain evidence="12 13">DSM 235</strain>
    </source>
</reference>
<name>A0A495V8F9_9GAMM</name>
<comment type="subcellular location">
    <subcellularLocation>
        <location evidence="1 8">Cell outer membrane</location>
    </subcellularLocation>
</comment>
<feature type="domain" description="Secretin/TonB short N-terminal" evidence="11">
    <location>
        <begin position="326"/>
        <end position="374"/>
    </location>
</feature>
<evidence type="ECO:0000256" key="9">
    <source>
        <dbReference type="SAM" id="MobiDB-lite"/>
    </source>
</evidence>
<evidence type="ECO:0000256" key="4">
    <source>
        <dbReference type="ARBA" id="ARBA00022729"/>
    </source>
</evidence>
<keyword evidence="5" id="KW-0653">Protein transport</keyword>
<dbReference type="Gene3D" id="2.60.40.3470">
    <property type="match status" value="1"/>
</dbReference>
<dbReference type="Pfam" id="PF11741">
    <property type="entry name" value="AMIN"/>
    <property type="match status" value="2"/>
</dbReference>
<dbReference type="AlphaFoldDB" id="A0A495V8F9"/>
<dbReference type="InterPro" id="IPR005644">
    <property type="entry name" value="NolW-like"/>
</dbReference>
<dbReference type="InterPro" id="IPR038591">
    <property type="entry name" value="NolW-like_sf"/>
</dbReference>
<protein>
    <submittedName>
        <fullName evidence="12">Type IV pilus assembly protein PilQ</fullName>
    </submittedName>
</protein>
<proteinExistence type="inferred from homology"/>
<evidence type="ECO:0000256" key="1">
    <source>
        <dbReference type="ARBA" id="ARBA00004442"/>
    </source>
</evidence>
<dbReference type="Gene3D" id="3.30.1370.120">
    <property type="match status" value="1"/>
</dbReference>
<keyword evidence="4 10" id="KW-0732">Signal</keyword>
<dbReference type="PANTHER" id="PTHR30604">
    <property type="entry name" value="PROTEIN TRANSPORT PROTEIN HOFQ"/>
    <property type="match status" value="1"/>
</dbReference>
<dbReference type="Proteomes" id="UP000274556">
    <property type="component" value="Unassembled WGS sequence"/>
</dbReference>
<feature type="compositionally biased region" description="Low complexity" evidence="9">
    <location>
        <begin position="146"/>
        <end position="167"/>
    </location>
</feature>
<dbReference type="PROSITE" id="PS00875">
    <property type="entry name" value="T2SP_D"/>
    <property type="match status" value="1"/>
</dbReference>
<dbReference type="NCBIfam" id="TIGR02515">
    <property type="entry name" value="IV_pilus_PilQ"/>
    <property type="match status" value="1"/>
</dbReference>
<dbReference type="GO" id="GO:0009306">
    <property type="term" value="P:protein secretion"/>
    <property type="evidence" value="ECO:0007669"/>
    <property type="project" value="InterPro"/>
</dbReference>
<comment type="caution">
    <text evidence="12">The sequence shown here is derived from an EMBL/GenBank/DDBJ whole genome shotgun (WGS) entry which is preliminary data.</text>
</comment>
<dbReference type="Pfam" id="PF07660">
    <property type="entry name" value="STN"/>
    <property type="match status" value="1"/>
</dbReference>
<feature type="compositionally biased region" description="Basic and acidic residues" evidence="9">
    <location>
        <begin position="437"/>
        <end position="451"/>
    </location>
</feature>
<keyword evidence="7" id="KW-0998">Cell outer membrane</keyword>
<dbReference type="InterPro" id="IPR004845">
    <property type="entry name" value="T2SS_GspD_CS"/>
</dbReference>
<evidence type="ECO:0000256" key="7">
    <source>
        <dbReference type="ARBA" id="ARBA00023237"/>
    </source>
</evidence>
<dbReference type="Gene3D" id="3.30.1370.130">
    <property type="match status" value="1"/>
</dbReference>
<keyword evidence="13" id="KW-1185">Reference proteome</keyword>
<dbReference type="EMBL" id="RBXL01000001">
    <property type="protein sequence ID" value="RKT44068.1"/>
    <property type="molecule type" value="Genomic_DNA"/>
</dbReference>
<dbReference type="Gene3D" id="2.60.40.3500">
    <property type="match status" value="1"/>
</dbReference>
<evidence type="ECO:0000256" key="10">
    <source>
        <dbReference type="SAM" id="SignalP"/>
    </source>
</evidence>
<dbReference type="InterPro" id="IPR001775">
    <property type="entry name" value="GspD/PilQ"/>
</dbReference>
<keyword evidence="3 8" id="KW-0813">Transport</keyword>